<dbReference type="OrthoDB" id="6723881at2759"/>
<dbReference type="InterPro" id="IPR029195">
    <property type="entry name" value="HCFC1R1"/>
</dbReference>
<sequence>MDYNNIIRDPNEKTPQSSVFRFDSYPGQTNPYPFYEHNPSMHLQNTTPMFSSFIPEQQIPSPIAPPVPTSFSFGYPNSPMMGHFPHYTAPNDFSSLKPNKFNLGKRKTNSPPLQLYNKQHITEEKMAEYMSKLHINSETVPSVLEPESLKNKRLYMCEEMRKLQPEPLLPTSLLSKMQQPCTALVLWKPPSKVLPALLDNSKNTKGKDTEEDDDPPLDMDSEFIATMDMDS</sequence>
<dbReference type="Proteomes" id="UP001152799">
    <property type="component" value="Chromosome 3"/>
</dbReference>
<protein>
    <submittedName>
        <fullName evidence="2">Uncharacterized protein</fullName>
    </submittedName>
</protein>
<name>A0A9N9MM57_9CUCU</name>
<organism evidence="2 3">
    <name type="scientific">Ceutorhynchus assimilis</name>
    <name type="common">cabbage seed weevil</name>
    <dbReference type="NCBI Taxonomy" id="467358"/>
    <lineage>
        <taxon>Eukaryota</taxon>
        <taxon>Metazoa</taxon>
        <taxon>Ecdysozoa</taxon>
        <taxon>Arthropoda</taxon>
        <taxon>Hexapoda</taxon>
        <taxon>Insecta</taxon>
        <taxon>Pterygota</taxon>
        <taxon>Neoptera</taxon>
        <taxon>Endopterygota</taxon>
        <taxon>Coleoptera</taxon>
        <taxon>Polyphaga</taxon>
        <taxon>Cucujiformia</taxon>
        <taxon>Curculionidae</taxon>
        <taxon>Ceutorhynchinae</taxon>
        <taxon>Ceutorhynchus</taxon>
    </lineage>
</organism>
<dbReference type="PANTHER" id="PTHR16246:SF2">
    <property type="entry name" value="HOST CELL FACTOR C1 REGULATOR 1"/>
    <property type="match status" value="1"/>
</dbReference>
<keyword evidence="3" id="KW-1185">Reference proteome</keyword>
<dbReference type="PANTHER" id="PTHR16246">
    <property type="entry name" value="HOST CELL FACTOR C1 REGULATOR 1"/>
    <property type="match status" value="1"/>
</dbReference>
<proteinExistence type="predicted"/>
<evidence type="ECO:0000256" key="1">
    <source>
        <dbReference type="SAM" id="MobiDB-lite"/>
    </source>
</evidence>
<evidence type="ECO:0000313" key="3">
    <source>
        <dbReference type="Proteomes" id="UP001152799"/>
    </source>
</evidence>
<feature type="region of interest" description="Disordered" evidence="1">
    <location>
        <begin position="196"/>
        <end position="231"/>
    </location>
</feature>
<evidence type="ECO:0000313" key="2">
    <source>
        <dbReference type="EMBL" id="CAG9766998.1"/>
    </source>
</evidence>
<gene>
    <name evidence="2" type="ORF">CEUTPL_LOCUS7565</name>
</gene>
<dbReference type="EMBL" id="OU892279">
    <property type="protein sequence ID" value="CAG9766998.1"/>
    <property type="molecule type" value="Genomic_DNA"/>
</dbReference>
<dbReference type="AlphaFoldDB" id="A0A9N9MM57"/>
<feature type="compositionally biased region" description="Acidic residues" evidence="1">
    <location>
        <begin position="209"/>
        <end position="221"/>
    </location>
</feature>
<reference evidence="2" key="1">
    <citation type="submission" date="2022-01" db="EMBL/GenBank/DDBJ databases">
        <authorList>
            <person name="King R."/>
        </authorList>
    </citation>
    <scope>NUCLEOTIDE SEQUENCE</scope>
</reference>
<accession>A0A9N9MM57</accession>